<gene>
    <name evidence="2" type="ORF">DMT42_37320</name>
</gene>
<dbReference type="InterPro" id="IPR005363">
    <property type="entry name" value="UPF0167"/>
</dbReference>
<evidence type="ECO:0000256" key="1">
    <source>
        <dbReference type="ARBA" id="ARBA00008525"/>
    </source>
</evidence>
<keyword evidence="3" id="KW-1185">Reference proteome</keyword>
<accession>A0A2U9PFC9</accession>
<evidence type="ECO:0000313" key="2">
    <source>
        <dbReference type="EMBL" id="AWT47981.1"/>
    </source>
</evidence>
<evidence type="ECO:0008006" key="4">
    <source>
        <dbReference type="Google" id="ProtNLM"/>
    </source>
</evidence>
<dbReference type="OrthoDB" id="7065534at2"/>
<dbReference type="EMBL" id="CP029788">
    <property type="protein sequence ID" value="AWT47981.1"/>
    <property type="molecule type" value="Genomic_DNA"/>
</dbReference>
<dbReference type="RefSeq" id="WP_110637459.1">
    <property type="nucleotide sequence ID" value="NZ_CP029788.1"/>
</dbReference>
<organism evidence="2 3">
    <name type="scientific">Streptomyces actuosus</name>
    <dbReference type="NCBI Taxonomy" id="1885"/>
    <lineage>
        <taxon>Bacteria</taxon>
        <taxon>Bacillati</taxon>
        <taxon>Actinomycetota</taxon>
        <taxon>Actinomycetes</taxon>
        <taxon>Kitasatosporales</taxon>
        <taxon>Streptomycetaceae</taxon>
        <taxon>Streptomyces</taxon>
    </lineage>
</organism>
<protein>
    <recommendedName>
        <fullName evidence="4">CbrC family protein</fullName>
    </recommendedName>
</protein>
<dbReference type="KEGG" id="sact:DMT42_37320"/>
<reference evidence="2 3" key="1">
    <citation type="submission" date="2018-06" db="EMBL/GenBank/DDBJ databases">
        <title>The complete genome sequence of a nosiheptide producer Streptomyces actuosus ATCC 25421: deducing the ability of producing a new class III lantibiotics.</title>
        <authorList>
            <person name="Liu W."/>
            <person name="Sun F."/>
            <person name="Hu Y."/>
        </authorList>
    </citation>
    <scope>NUCLEOTIDE SEQUENCE [LARGE SCALE GENOMIC DNA]</scope>
    <source>
        <strain evidence="2 3">ATCC 25421</strain>
    </source>
</reference>
<comment type="similarity">
    <text evidence="1">Belongs to the UPF0167 family.</text>
</comment>
<sequence length="178" mass="19533">MTEQLPEFPYHPDPVATGVVVPSDASCICCGRGRGYLYTGPVYAVEDLKEQLCPWCLASGSAAELFDAHFTAGTCLGEDVPLEVFSAVDRNTPSFLAWQEPQWFFHCGDGAAFLGRVGLAELAAHPDALETLRQEVTGWGWPSDQVEQFLGSLDRDDQPAYLFRCRHCTTHLAYTDAA</sequence>
<proteinExistence type="inferred from homology"/>
<evidence type="ECO:0000313" key="3">
    <source>
        <dbReference type="Proteomes" id="UP000247634"/>
    </source>
</evidence>
<dbReference type="Pfam" id="PF03691">
    <property type="entry name" value="UPF0167"/>
    <property type="match status" value="1"/>
</dbReference>
<name>A0A2U9PFC9_STRAS</name>
<dbReference type="AlphaFoldDB" id="A0A2U9PFC9"/>
<dbReference type="Proteomes" id="UP000247634">
    <property type="component" value="Chromosome"/>
</dbReference>